<dbReference type="Gene3D" id="3.40.30.10">
    <property type="entry name" value="Glutaredoxin"/>
    <property type="match status" value="1"/>
</dbReference>
<evidence type="ECO:0000256" key="14">
    <source>
        <dbReference type="PIRSR" id="PIRSR000239-1"/>
    </source>
</evidence>
<dbReference type="EMBL" id="BMQC01000002">
    <property type="protein sequence ID" value="GGK19656.1"/>
    <property type="molecule type" value="Genomic_DNA"/>
</dbReference>
<comment type="catalytic activity">
    <reaction evidence="6">
        <text>[mycoredoxin]-L-dithiol + a hydroperoxide = [mycoredoxin]-L-disulfide + an alcohol + H2O</text>
        <dbReference type="Rhea" id="RHEA:62640"/>
        <dbReference type="Rhea" id="RHEA-COMP:16137"/>
        <dbReference type="Rhea" id="RHEA-COMP:16138"/>
        <dbReference type="ChEBI" id="CHEBI:15377"/>
        <dbReference type="ChEBI" id="CHEBI:29950"/>
        <dbReference type="ChEBI" id="CHEBI:30879"/>
        <dbReference type="ChEBI" id="CHEBI:35924"/>
        <dbReference type="ChEBI" id="CHEBI:50058"/>
        <dbReference type="EC" id="1.11.1.29"/>
    </reaction>
</comment>
<evidence type="ECO:0000313" key="16">
    <source>
        <dbReference type="EMBL" id="GGK19656.1"/>
    </source>
</evidence>
<dbReference type="AlphaFoldDB" id="A0A8J3BGH3"/>
<dbReference type="CDD" id="cd03018">
    <property type="entry name" value="PRX_AhpE_like"/>
    <property type="match status" value="1"/>
</dbReference>
<comment type="subunit">
    <text evidence="9">Homodimer. Forms both dimers and octamers; a tightly-associated dimer and a ring-like octamer.</text>
</comment>
<name>A0A8J3BGH3_9ACTN</name>
<comment type="caution">
    <text evidence="16">The sequence shown here is derived from an EMBL/GenBank/DDBJ whole genome shotgun (WGS) entry which is preliminary data.</text>
</comment>
<protein>
    <recommendedName>
        <fullName evidence="11">Alkyl hydroperoxide reductase E</fullName>
        <ecNumber evidence="10">1.11.1.29</ecNumber>
    </recommendedName>
    <alternativeName>
        <fullName evidence="12">Mycoredoxin-dependent peroxiredoxin</fullName>
    </alternativeName>
    <alternativeName>
        <fullName evidence="13">Peroxiredoxin AhpE</fullName>
    </alternativeName>
    <alternativeName>
        <fullName evidence="5">Thioredoxin peroxidase</fullName>
    </alternativeName>
</protein>
<evidence type="ECO:0000256" key="10">
    <source>
        <dbReference type="ARBA" id="ARBA00067009"/>
    </source>
</evidence>
<keyword evidence="1" id="KW-0575">Peroxidase</keyword>
<keyword evidence="2" id="KW-0049">Antioxidant</keyword>
<proteinExistence type="inferred from homology"/>
<evidence type="ECO:0000256" key="5">
    <source>
        <dbReference type="ARBA" id="ARBA00032824"/>
    </source>
</evidence>
<evidence type="ECO:0000256" key="9">
    <source>
        <dbReference type="ARBA" id="ARBA00065226"/>
    </source>
</evidence>
<dbReference type="Pfam" id="PF00578">
    <property type="entry name" value="AhpC-TSA"/>
    <property type="match status" value="1"/>
</dbReference>
<gene>
    <name evidence="16" type="ORF">GCM10010124_10320</name>
</gene>
<evidence type="ECO:0000256" key="7">
    <source>
        <dbReference type="ARBA" id="ARBA00056930"/>
    </source>
</evidence>
<dbReference type="PANTHER" id="PTHR43110:SF1">
    <property type="entry name" value="THIOL PEROXIDASE"/>
    <property type="match status" value="1"/>
</dbReference>
<evidence type="ECO:0000259" key="15">
    <source>
        <dbReference type="PROSITE" id="PS51352"/>
    </source>
</evidence>
<organism evidence="16 17">
    <name type="scientific">Pilimelia terevasa</name>
    <dbReference type="NCBI Taxonomy" id="53372"/>
    <lineage>
        <taxon>Bacteria</taxon>
        <taxon>Bacillati</taxon>
        <taxon>Actinomycetota</taxon>
        <taxon>Actinomycetes</taxon>
        <taxon>Micromonosporales</taxon>
        <taxon>Micromonosporaceae</taxon>
        <taxon>Pilimelia</taxon>
    </lineage>
</organism>
<evidence type="ECO:0000256" key="11">
    <source>
        <dbReference type="ARBA" id="ARBA00068979"/>
    </source>
</evidence>
<keyword evidence="3" id="KW-0560">Oxidoreductase</keyword>
<dbReference type="InterPro" id="IPR050455">
    <property type="entry name" value="Tpx_Peroxidase_subfamily"/>
</dbReference>
<evidence type="ECO:0000313" key="17">
    <source>
        <dbReference type="Proteomes" id="UP000662200"/>
    </source>
</evidence>
<dbReference type="PANTHER" id="PTHR43110">
    <property type="entry name" value="THIOL PEROXIDASE"/>
    <property type="match status" value="1"/>
</dbReference>
<comment type="similarity">
    <text evidence="8">Belongs to the peroxiredoxin family. AhpE subfamily.</text>
</comment>
<reference evidence="16" key="2">
    <citation type="submission" date="2020-09" db="EMBL/GenBank/DDBJ databases">
        <authorList>
            <person name="Sun Q."/>
            <person name="Ohkuma M."/>
        </authorList>
    </citation>
    <scope>NUCLEOTIDE SEQUENCE</scope>
    <source>
        <strain evidence="16">JCM 3091</strain>
    </source>
</reference>
<reference evidence="16" key="1">
    <citation type="journal article" date="2014" name="Int. J. Syst. Evol. Microbiol.">
        <title>Complete genome sequence of Corynebacterium casei LMG S-19264T (=DSM 44701T), isolated from a smear-ripened cheese.</title>
        <authorList>
            <consortium name="US DOE Joint Genome Institute (JGI-PGF)"/>
            <person name="Walter F."/>
            <person name="Albersmeier A."/>
            <person name="Kalinowski J."/>
            <person name="Ruckert C."/>
        </authorList>
    </citation>
    <scope>NUCLEOTIDE SEQUENCE</scope>
    <source>
        <strain evidence="16">JCM 3091</strain>
    </source>
</reference>
<evidence type="ECO:0000256" key="13">
    <source>
        <dbReference type="ARBA" id="ARBA00083736"/>
    </source>
</evidence>
<evidence type="ECO:0000256" key="4">
    <source>
        <dbReference type="ARBA" id="ARBA00023284"/>
    </source>
</evidence>
<dbReference type="FunFam" id="3.40.30.10:FF:000118">
    <property type="entry name" value="Peroxiredoxin AhpE"/>
    <property type="match status" value="1"/>
</dbReference>
<dbReference type="InterPro" id="IPR036249">
    <property type="entry name" value="Thioredoxin-like_sf"/>
</dbReference>
<evidence type="ECO:0000256" key="2">
    <source>
        <dbReference type="ARBA" id="ARBA00022862"/>
    </source>
</evidence>
<evidence type="ECO:0000256" key="12">
    <source>
        <dbReference type="ARBA" id="ARBA00082991"/>
    </source>
</evidence>
<dbReference type="InterPro" id="IPR013766">
    <property type="entry name" value="Thioredoxin_domain"/>
</dbReference>
<accession>A0A8J3BGH3</accession>
<dbReference type="PIRSF" id="PIRSF000239">
    <property type="entry name" value="AHPC"/>
    <property type="match status" value="1"/>
</dbReference>
<dbReference type="InterPro" id="IPR000866">
    <property type="entry name" value="AhpC/TSA"/>
</dbReference>
<dbReference type="InterPro" id="IPR024706">
    <property type="entry name" value="Peroxiredoxin_AhpC-typ"/>
</dbReference>
<sequence>MAVARSSGPQVGDPAPEFALKDQNNQLVRLADFRGHKTVLLVFYPLAFTGTCRGELAEIQRRLPEYHGDAVHTLTVSVDSVYSHKVFCTQEGFDFPMLADFWPHGEVARSYGVFNPVAGFADRGTFVIDPAGVVRFAEHADPGATRDQAPWRAALAAAAGEPAGEARAVS</sequence>
<dbReference type="Proteomes" id="UP000662200">
    <property type="component" value="Unassembled WGS sequence"/>
</dbReference>
<dbReference type="EC" id="1.11.1.29" evidence="10"/>
<dbReference type="GO" id="GO:0004601">
    <property type="term" value="F:peroxidase activity"/>
    <property type="evidence" value="ECO:0007669"/>
    <property type="project" value="UniProtKB-KW"/>
</dbReference>
<evidence type="ECO:0000256" key="6">
    <source>
        <dbReference type="ARBA" id="ARBA00052774"/>
    </source>
</evidence>
<evidence type="ECO:0000256" key="1">
    <source>
        <dbReference type="ARBA" id="ARBA00022559"/>
    </source>
</evidence>
<dbReference type="PROSITE" id="PS51352">
    <property type="entry name" value="THIOREDOXIN_2"/>
    <property type="match status" value="1"/>
</dbReference>
<dbReference type="SUPFAM" id="SSF52833">
    <property type="entry name" value="Thioredoxin-like"/>
    <property type="match status" value="1"/>
</dbReference>
<feature type="active site" description="Cysteine sulfenic acid (-SOH) intermediate; for peroxidase activity" evidence="14">
    <location>
        <position position="52"/>
    </location>
</feature>
<evidence type="ECO:0000256" key="3">
    <source>
        <dbReference type="ARBA" id="ARBA00023002"/>
    </source>
</evidence>
<keyword evidence="4" id="KW-0676">Redox-active center</keyword>
<evidence type="ECO:0000256" key="8">
    <source>
        <dbReference type="ARBA" id="ARBA00060973"/>
    </source>
</evidence>
<feature type="domain" description="Thioredoxin" evidence="15">
    <location>
        <begin position="9"/>
        <end position="160"/>
    </location>
</feature>
<comment type="function">
    <text evidence="7">Thiol-specific peroxidase that catalyzes the reduction of hydrogen peroxide and organic hydroperoxides to water and alcohols, respectively. Plays a role in cell protection against oxidative stress by detoxifying peroxides. May represent an important antioxidant defense against cytotoxic peroxides, especially peroxynitrite, which can be formed by activated macrophages during infection.</text>
</comment>
<keyword evidence="17" id="KW-1185">Reference proteome</keyword>